<sequence>MSVRHAYSTPSKIADGQEAVFRYRHRGDSWENWEKSKECIGHPRLTCILVCPVVLTTVLLAVTVNLFWKTSFDSGLLRQQTADALILSNFNASSTAVLTMMAHHLQATSARSAVESISKFMSLPQLVAEINADAAELLSFVESERLSRMLRTSWNQITRLFVDVDYIYFADSDGAFVGYEHLPQRFVEDTNAPTRFGGEFRPSDAMGASSQCPLCPPPQALQAGKKTYYFVDERGKYVQTYKISDYDPRTRPWYEKAAAAKGKVVWMDIYNHSSGHTLGMTAAKAVMRGNEVSAIAGADFTVSYLSKFMDFVTGTAFEESFIVDSEGLMIAACSGIQQVAKRVAVFDDGLVRRPWTQLPYGAVQSPMRTLLNSYGSLDDIPLNGTMMSDDGMYLFTFMQGLASFQARQRWILVVSCPVGTYMKESWIQQAWAAQQSAAVQQQLQVELSQQVLKTIVTCAAFTLLGACIMTWVGIAVTRPLKKISMDMLSMAKLEFLPQSYSRTNSMRDFGDRRSTTSFGRFLSALVGRDQDSGGSSSSEMDGDHSDPESDIEGSIGCSATPKEIVNIRESFVFMVAGLKSFARYMDPEIMRILIQSKRQAQLGMGKADVTVFFSDIANFTTIAESLEPEVFLSMLSEYLDEMSKIIMSERGVVGEFIGDAIMAWWNVPIDLGQEHTAIALHAALSQQHRMRELRDSWEERGLPDVRVRMGLVRGTVLAGNLGSSQRMKYGLVGDSVNLASRLEGLCKYYGVSIIIEEEASRAHGVRTKFHLRLLDLVTVKGRTAATELYELVAEKSTDGAEAEAEASEVLFFVLGFHECHSLFRAQHFAACAERLRRYRQTFPEDVPSKLLLHRVDLLLSKGTPPGWTPVHVLTEK</sequence>
<accession>A0AA36NFX6</accession>
<keyword evidence="2" id="KW-0472">Membrane</keyword>
<evidence type="ECO:0000313" key="5">
    <source>
        <dbReference type="Proteomes" id="UP001178507"/>
    </source>
</evidence>
<dbReference type="CDD" id="cd07302">
    <property type="entry name" value="CHD"/>
    <property type="match status" value="1"/>
</dbReference>
<dbReference type="PROSITE" id="PS50125">
    <property type="entry name" value="GUANYLATE_CYCLASE_2"/>
    <property type="match status" value="1"/>
</dbReference>
<dbReference type="SUPFAM" id="SSF103190">
    <property type="entry name" value="Sensory domain-like"/>
    <property type="match status" value="1"/>
</dbReference>
<dbReference type="GO" id="GO:0009190">
    <property type="term" value="P:cyclic nucleotide biosynthetic process"/>
    <property type="evidence" value="ECO:0007669"/>
    <property type="project" value="InterPro"/>
</dbReference>
<dbReference type="SMART" id="SM00044">
    <property type="entry name" value="CYCc"/>
    <property type="match status" value="1"/>
</dbReference>
<keyword evidence="2" id="KW-0812">Transmembrane</keyword>
<evidence type="ECO:0000259" key="3">
    <source>
        <dbReference type="PROSITE" id="PS50125"/>
    </source>
</evidence>
<feature type="region of interest" description="Disordered" evidence="1">
    <location>
        <begin position="527"/>
        <end position="556"/>
    </location>
</feature>
<dbReference type="InterPro" id="IPR001054">
    <property type="entry name" value="A/G_cyclase"/>
</dbReference>
<dbReference type="AlphaFoldDB" id="A0AA36NFX6"/>
<dbReference type="CDD" id="cd12913">
    <property type="entry name" value="PDC1_MCP_like"/>
    <property type="match status" value="1"/>
</dbReference>
<dbReference type="GO" id="GO:0035556">
    <property type="term" value="P:intracellular signal transduction"/>
    <property type="evidence" value="ECO:0007669"/>
    <property type="project" value="InterPro"/>
</dbReference>
<feature type="domain" description="Guanylate cyclase" evidence="3">
    <location>
        <begin position="610"/>
        <end position="743"/>
    </location>
</feature>
<dbReference type="PANTHER" id="PTHR43081">
    <property type="entry name" value="ADENYLATE CYCLASE, TERMINAL-DIFFERENTIATION SPECIFIC-RELATED"/>
    <property type="match status" value="1"/>
</dbReference>
<feature type="transmembrane region" description="Helical" evidence="2">
    <location>
        <begin position="45"/>
        <end position="68"/>
    </location>
</feature>
<dbReference type="SUPFAM" id="SSF55073">
    <property type="entry name" value="Nucleotide cyclase"/>
    <property type="match status" value="1"/>
</dbReference>
<keyword evidence="2" id="KW-1133">Transmembrane helix</keyword>
<dbReference type="Gene3D" id="3.30.450.20">
    <property type="entry name" value="PAS domain"/>
    <property type="match status" value="1"/>
</dbReference>
<evidence type="ECO:0000313" key="4">
    <source>
        <dbReference type="EMBL" id="CAJ1400628.1"/>
    </source>
</evidence>
<proteinExistence type="predicted"/>
<dbReference type="Pfam" id="PF00211">
    <property type="entry name" value="Guanylate_cyc"/>
    <property type="match status" value="1"/>
</dbReference>
<evidence type="ECO:0000256" key="1">
    <source>
        <dbReference type="SAM" id="MobiDB-lite"/>
    </source>
</evidence>
<organism evidence="4 5">
    <name type="scientific">Effrenium voratum</name>
    <dbReference type="NCBI Taxonomy" id="2562239"/>
    <lineage>
        <taxon>Eukaryota</taxon>
        <taxon>Sar</taxon>
        <taxon>Alveolata</taxon>
        <taxon>Dinophyceae</taxon>
        <taxon>Suessiales</taxon>
        <taxon>Symbiodiniaceae</taxon>
        <taxon>Effrenium</taxon>
    </lineage>
</organism>
<dbReference type="EMBL" id="CAUJNA010003380">
    <property type="protein sequence ID" value="CAJ1400628.1"/>
    <property type="molecule type" value="Genomic_DNA"/>
</dbReference>
<dbReference type="InterPro" id="IPR050697">
    <property type="entry name" value="Adenylyl/Guanylyl_Cyclase_3/4"/>
</dbReference>
<comment type="caution">
    <text evidence="4">The sequence shown here is derived from an EMBL/GenBank/DDBJ whole genome shotgun (WGS) entry which is preliminary data.</text>
</comment>
<dbReference type="Proteomes" id="UP001178507">
    <property type="component" value="Unassembled WGS sequence"/>
</dbReference>
<dbReference type="InterPro" id="IPR029151">
    <property type="entry name" value="Sensor-like_sf"/>
</dbReference>
<protein>
    <recommendedName>
        <fullName evidence="3">Guanylate cyclase domain-containing protein</fullName>
    </recommendedName>
</protein>
<reference evidence="4" key="1">
    <citation type="submission" date="2023-08" db="EMBL/GenBank/DDBJ databases">
        <authorList>
            <person name="Chen Y."/>
            <person name="Shah S."/>
            <person name="Dougan E. K."/>
            <person name="Thang M."/>
            <person name="Chan C."/>
        </authorList>
    </citation>
    <scope>NUCLEOTIDE SEQUENCE</scope>
</reference>
<gene>
    <name evidence="4" type="ORF">EVOR1521_LOCUS23934</name>
</gene>
<dbReference type="Gene3D" id="3.30.70.1230">
    <property type="entry name" value="Nucleotide cyclase"/>
    <property type="match status" value="1"/>
</dbReference>
<dbReference type="InterPro" id="IPR029787">
    <property type="entry name" value="Nucleotide_cyclase"/>
</dbReference>
<keyword evidence="5" id="KW-1185">Reference proteome</keyword>
<evidence type="ECO:0000256" key="2">
    <source>
        <dbReference type="SAM" id="Phobius"/>
    </source>
</evidence>
<dbReference type="PANTHER" id="PTHR43081:SF1">
    <property type="entry name" value="ADENYLATE CYCLASE, TERMINAL-DIFFERENTIATION SPECIFIC"/>
    <property type="match status" value="1"/>
</dbReference>
<dbReference type="Pfam" id="PF22673">
    <property type="entry name" value="MCP-like_PDC_1"/>
    <property type="match status" value="1"/>
</dbReference>
<name>A0AA36NFX6_9DINO</name>